<feature type="domain" description="DOMON" evidence="12">
    <location>
        <begin position="51"/>
        <end position="173"/>
    </location>
</feature>
<evidence type="ECO:0000256" key="5">
    <source>
        <dbReference type="ARBA" id="ARBA00022982"/>
    </source>
</evidence>
<evidence type="ECO:0000313" key="14">
    <source>
        <dbReference type="EMBL" id="KAA8523648.1"/>
    </source>
</evidence>
<accession>A0A5J5A127</accession>
<dbReference type="InterPro" id="IPR005018">
    <property type="entry name" value="DOMON_domain"/>
</dbReference>
<evidence type="ECO:0000256" key="7">
    <source>
        <dbReference type="ARBA" id="ARBA00023136"/>
    </source>
</evidence>
<keyword evidence="9" id="KW-0479">Metal-binding</keyword>
<dbReference type="SMART" id="SM00665">
    <property type="entry name" value="B561"/>
    <property type="match status" value="1"/>
</dbReference>
<feature type="chain" id="PRO_5023859005" description="Cytochrome b561 and DOMON domain-containing protein" evidence="11">
    <location>
        <begin position="23"/>
        <end position="387"/>
    </location>
</feature>
<keyword evidence="4 11" id="KW-0732">Signal</keyword>
<feature type="transmembrane region" description="Helical" evidence="10">
    <location>
        <begin position="322"/>
        <end position="342"/>
    </location>
</feature>
<dbReference type="InterPro" id="IPR006593">
    <property type="entry name" value="Cyt_b561/ferric_Rdtase_TM"/>
</dbReference>
<keyword evidence="7 8" id="KW-0472">Membrane</keyword>
<feature type="transmembrane region" description="Helical" evidence="10">
    <location>
        <begin position="253"/>
        <end position="280"/>
    </location>
</feature>
<feature type="signal peptide" evidence="11">
    <location>
        <begin position="1"/>
        <end position="22"/>
    </location>
</feature>
<name>A0A5J5A127_9ASTE</name>
<dbReference type="Gene3D" id="1.20.120.1770">
    <property type="match status" value="1"/>
</dbReference>
<evidence type="ECO:0000256" key="2">
    <source>
        <dbReference type="ARBA" id="ARBA00022448"/>
    </source>
</evidence>
<dbReference type="PROSITE" id="PS50939">
    <property type="entry name" value="CYTOCHROME_B561"/>
    <property type="match status" value="1"/>
</dbReference>
<sequence length="387" mass="44148">MPSCHFTVVFILALFSISTISTTPYYYSCSEDFFLMTRERNMKQCKKLSTLGFEFGWNYHNGSFIDVFIGAKLQYPVAGWMAWGVNPHDKPQMVGTRALIGIKHPNGSLIIKTYSITGDIKLGCKLLPSKIDVEVQNMKFEYSIQTQYYTIFATLSLPSVYNISRLNHLWQTGYAALGSEPKMHPSTLQNVDSSETINLYTGRSKQSVGVSRRHLRTAHAILNIIGWGVLMPSGVIAARYFKKFPFENMTRWWFCLHVSLQIGGYILGTSGWAIGLWLGGASKYYSFGAHRILAMLIFSFTSLQMFALCLRPKADDEYRKYWNIYHHFLGYALLVLISVNILEGIAILKADHTWRKIYIGLIVSITLALESVTWIKFLIYKLKRNAK</sequence>
<dbReference type="PANTHER" id="PTHR23130:SF175">
    <property type="entry name" value="CYTOCHROME B561 AND DOMON DOMAIN-CONTAINING PROTEIN"/>
    <property type="match status" value="1"/>
</dbReference>
<feature type="binding site" description="axial binding residue" evidence="9">
    <location>
        <position position="219"/>
    </location>
    <ligand>
        <name>heme b</name>
        <dbReference type="ChEBI" id="CHEBI:60344"/>
        <label>1</label>
    </ligand>
    <ligandPart>
        <name>Fe</name>
        <dbReference type="ChEBI" id="CHEBI:18248"/>
    </ligandPart>
</feature>
<keyword evidence="5 8" id="KW-0249">Electron transport</keyword>
<keyword evidence="9" id="KW-0408">Iron</keyword>
<evidence type="ECO:0000256" key="9">
    <source>
        <dbReference type="PIRSR" id="PIRSR037471-1"/>
    </source>
</evidence>
<keyword evidence="3 10" id="KW-0812">Transmembrane</keyword>
<organism evidence="14 15">
    <name type="scientific">Nyssa sinensis</name>
    <dbReference type="NCBI Taxonomy" id="561372"/>
    <lineage>
        <taxon>Eukaryota</taxon>
        <taxon>Viridiplantae</taxon>
        <taxon>Streptophyta</taxon>
        <taxon>Embryophyta</taxon>
        <taxon>Tracheophyta</taxon>
        <taxon>Spermatophyta</taxon>
        <taxon>Magnoliopsida</taxon>
        <taxon>eudicotyledons</taxon>
        <taxon>Gunneridae</taxon>
        <taxon>Pentapetalae</taxon>
        <taxon>asterids</taxon>
        <taxon>Cornales</taxon>
        <taxon>Nyssaceae</taxon>
        <taxon>Nyssa</taxon>
    </lineage>
</organism>
<comment type="subcellular location">
    <subcellularLocation>
        <location evidence="1">Membrane</location>
    </subcellularLocation>
</comment>
<comment type="cofactor">
    <cofactor evidence="8">
        <name>heme b</name>
        <dbReference type="ChEBI" id="CHEBI:60344"/>
    </cofactor>
    <text evidence="8">Binds 2 heme b groups non-covalently.</text>
</comment>
<evidence type="ECO:0000256" key="3">
    <source>
        <dbReference type="ARBA" id="ARBA00022692"/>
    </source>
</evidence>
<dbReference type="Proteomes" id="UP000325577">
    <property type="component" value="Linkage Group LG4"/>
</dbReference>
<gene>
    <name evidence="14" type="ORF">F0562_010071</name>
</gene>
<dbReference type="PANTHER" id="PTHR23130">
    <property type="entry name" value="CYTOCHROME B561 AND DOMON DOMAIN-CONTAINING PROTEIN"/>
    <property type="match status" value="1"/>
</dbReference>
<dbReference type="InterPro" id="IPR017214">
    <property type="entry name" value="UCP037471"/>
</dbReference>
<dbReference type="CDD" id="cd08760">
    <property type="entry name" value="Cyt_b561_FRRS1_like"/>
    <property type="match status" value="1"/>
</dbReference>
<dbReference type="GO" id="GO:0046872">
    <property type="term" value="F:metal ion binding"/>
    <property type="evidence" value="ECO:0007669"/>
    <property type="project" value="UniProtKB-KW"/>
</dbReference>
<feature type="transmembrane region" description="Helical" evidence="10">
    <location>
        <begin position="292"/>
        <end position="310"/>
    </location>
</feature>
<dbReference type="GO" id="GO:0016020">
    <property type="term" value="C:membrane"/>
    <property type="evidence" value="ECO:0007669"/>
    <property type="project" value="UniProtKB-SubCell"/>
</dbReference>
<feature type="transmembrane region" description="Helical" evidence="10">
    <location>
        <begin position="220"/>
        <end position="241"/>
    </location>
</feature>
<reference evidence="14 15" key="1">
    <citation type="submission" date="2019-09" db="EMBL/GenBank/DDBJ databases">
        <title>A chromosome-level genome assembly of the Chinese tupelo Nyssa sinensis.</title>
        <authorList>
            <person name="Yang X."/>
            <person name="Kang M."/>
            <person name="Yang Y."/>
            <person name="Xiong H."/>
            <person name="Wang M."/>
            <person name="Zhang Z."/>
            <person name="Wang Z."/>
            <person name="Wu H."/>
            <person name="Ma T."/>
            <person name="Liu J."/>
            <person name="Xi Z."/>
        </authorList>
    </citation>
    <scope>NUCLEOTIDE SEQUENCE [LARGE SCALE GENOMIC DNA]</scope>
    <source>
        <strain evidence="14">J267</strain>
        <tissue evidence="14">Leaf</tissue>
    </source>
</reference>
<dbReference type="PROSITE" id="PS50836">
    <property type="entry name" value="DOMON"/>
    <property type="match status" value="1"/>
</dbReference>
<evidence type="ECO:0000256" key="1">
    <source>
        <dbReference type="ARBA" id="ARBA00004370"/>
    </source>
</evidence>
<feature type="binding site" description="axial binding residue" evidence="9">
    <location>
        <position position="257"/>
    </location>
    <ligand>
        <name>heme b</name>
        <dbReference type="ChEBI" id="CHEBI:60344"/>
        <label>1</label>
    </ligand>
    <ligandPart>
        <name>Fe</name>
        <dbReference type="ChEBI" id="CHEBI:18248"/>
    </ligandPart>
</feature>
<evidence type="ECO:0000313" key="15">
    <source>
        <dbReference type="Proteomes" id="UP000325577"/>
    </source>
</evidence>
<evidence type="ECO:0000259" key="12">
    <source>
        <dbReference type="PROSITE" id="PS50836"/>
    </source>
</evidence>
<evidence type="ECO:0000256" key="4">
    <source>
        <dbReference type="ARBA" id="ARBA00022729"/>
    </source>
</evidence>
<keyword evidence="2 8" id="KW-0813">Transport</keyword>
<keyword evidence="6 10" id="KW-1133">Transmembrane helix</keyword>
<feature type="transmembrane region" description="Helical" evidence="10">
    <location>
        <begin position="357"/>
        <end position="379"/>
    </location>
</feature>
<feature type="domain" description="Cytochrome b561" evidence="13">
    <location>
        <begin position="185"/>
        <end position="383"/>
    </location>
</feature>
<proteinExistence type="predicted"/>
<dbReference type="EMBL" id="CM018047">
    <property type="protein sequence ID" value="KAA8523648.1"/>
    <property type="molecule type" value="Genomic_DNA"/>
</dbReference>
<evidence type="ECO:0000256" key="10">
    <source>
        <dbReference type="SAM" id="Phobius"/>
    </source>
</evidence>
<protein>
    <recommendedName>
        <fullName evidence="8">Cytochrome b561 and DOMON domain-containing protein</fullName>
    </recommendedName>
</protein>
<dbReference type="AlphaFoldDB" id="A0A5J5A127"/>
<dbReference type="OrthoDB" id="19261at2759"/>
<evidence type="ECO:0000256" key="6">
    <source>
        <dbReference type="ARBA" id="ARBA00022989"/>
    </source>
</evidence>
<evidence type="ECO:0000256" key="11">
    <source>
        <dbReference type="SAM" id="SignalP"/>
    </source>
</evidence>
<evidence type="ECO:0000259" key="13">
    <source>
        <dbReference type="PROSITE" id="PS50939"/>
    </source>
</evidence>
<dbReference type="InterPro" id="IPR045265">
    <property type="entry name" value="AIR12_DOMON"/>
</dbReference>
<dbReference type="Pfam" id="PF04526">
    <property type="entry name" value="DUF568"/>
    <property type="match status" value="1"/>
</dbReference>
<keyword evidence="15" id="KW-1185">Reference proteome</keyword>
<feature type="binding site" description="axial binding residue" evidence="9">
    <location>
        <position position="290"/>
    </location>
    <ligand>
        <name>heme b</name>
        <dbReference type="ChEBI" id="CHEBI:60344"/>
        <label>1</label>
    </ligand>
    <ligandPart>
        <name>Fe</name>
        <dbReference type="ChEBI" id="CHEBI:18248"/>
    </ligandPart>
</feature>
<evidence type="ECO:0000256" key="8">
    <source>
        <dbReference type="PIRNR" id="PIRNR037471"/>
    </source>
</evidence>
<feature type="binding site" description="axial binding residue" evidence="9">
    <location>
        <position position="326"/>
    </location>
    <ligand>
        <name>heme b</name>
        <dbReference type="ChEBI" id="CHEBI:60344"/>
        <label>1</label>
    </ligand>
    <ligandPart>
        <name>Fe</name>
        <dbReference type="ChEBI" id="CHEBI:18248"/>
    </ligandPart>
</feature>
<dbReference type="PIRSF" id="PIRSF037471">
    <property type="entry name" value="UCP037471"/>
    <property type="match status" value="1"/>
</dbReference>